<evidence type="ECO:0000313" key="2">
    <source>
        <dbReference type="Proteomes" id="UP001056778"/>
    </source>
</evidence>
<reference evidence="1" key="1">
    <citation type="submission" date="2022-04" db="EMBL/GenBank/DDBJ databases">
        <title>Chromosome-scale genome assembly of Holotrichia oblita Faldermann.</title>
        <authorList>
            <person name="Rongchong L."/>
        </authorList>
    </citation>
    <scope>NUCLEOTIDE SEQUENCE</scope>
    <source>
        <strain evidence="1">81SQS9</strain>
    </source>
</reference>
<evidence type="ECO:0000313" key="1">
    <source>
        <dbReference type="EMBL" id="KAI4459587.1"/>
    </source>
</evidence>
<proteinExistence type="predicted"/>
<sequence length="144" mass="16502">MLIIMADNPLDGFVYAPVIEPASNNAMITASSFEKLRSGDFTQVPQLVGYTSAEAYAFETGIFFRNHKHTFTTLNKHHYRHQHYSKLKLLQWYVASYNMDPARLVPVSMRANSSELRRIGKAIKDFYTGKNGEFETRSFLNVNT</sequence>
<comment type="caution">
    <text evidence="1">The sequence shown here is derived from an EMBL/GenBank/DDBJ whole genome shotgun (WGS) entry which is preliminary data.</text>
</comment>
<dbReference type="Proteomes" id="UP001056778">
    <property type="component" value="Chromosome 6"/>
</dbReference>
<name>A0ACB9SYJ3_HOLOL</name>
<accession>A0ACB9SYJ3</accession>
<organism evidence="1 2">
    <name type="scientific">Holotrichia oblita</name>
    <name type="common">Chafer beetle</name>
    <dbReference type="NCBI Taxonomy" id="644536"/>
    <lineage>
        <taxon>Eukaryota</taxon>
        <taxon>Metazoa</taxon>
        <taxon>Ecdysozoa</taxon>
        <taxon>Arthropoda</taxon>
        <taxon>Hexapoda</taxon>
        <taxon>Insecta</taxon>
        <taxon>Pterygota</taxon>
        <taxon>Neoptera</taxon>
        <taxon>Endopterygota</taxon>
        <taxon>Coleoptera</taxon>
        <taxon>Polyphaga</taxon>
        <taxon>Scarabaeiformia</taxon>
        <taxon>Scarabaeidae</taxon>
        <taxon>Melolonthinae</taxon>
        <taxon>Holotrichia</taxon>
    </lineage>
</organism>
<dbReference type="EMBL" id="CM043020">
    <property type="protein sequence ID" value="KAI4459587.1"/>
    <property type="molecule type" value="Genomic_DNA"/>
</dbReference>
<gene>
    <name evidence="1" type="ORF">MML48_6g00020145</name>
</gene>
<keyword evidence="2" id="KW-1185">Reference proteome</keyword>
<protein>
    <submittedName>
        <fullName evidence="1">Uncharacterized protein</fullName>
    </submittedName>
</protein>